<name>A0A635R840_SALET</name>
<accession>A0A635R840</accession>
<proteinExistence type="predicted"/>
<comment type="caution">
    <text evidence="1">The sequence shown here is derived from an EMBL/GenBank/DDBJ whole genome shotgun (WGS) entry which is preliminary data.</text>
</comment>
<gene>
    <name evidence="1" type="ORF">CB695_16155</name>
</gene>
<dbReference type="AlphaFoldDB" id="A0A635R840"/>
<protein>
    <submittedName>
        <fullName evidence="1">Uncharacterized protein</fullName>
    </submittedName>
</protein>
<reference evidence="1" key="1">
    <citation type="submission" date="2018-07" db="EMBL/GenBank/DDBJ databases">
        <authorList>
            <person name="Ashton P.M."/>
            <person name="Dallman T."/>
            <person name="Nair S."/>
            <person name="De Pinna E."/>
            <person name="Peters T."/>
            <person name="Grant K."/>
        </authorList>
    </citation>
    <scope>NUCLEOTIDE SEQUENCE</scope>
    <source>
        <strain evidence="1">368335</strain>
    </source>
</reference>
<sequence>MTRYNLADFCDCAFSVEGDKLVMAAPNARVLSLYQAEVIAISIWLARAIDGGCKDLDKEVLKVGRREFVYKAEIQNRLPQTFLSSLLKDVNTPVVSRTFDGVKYYSFEDSHIAICEGENKFFTTVIYFRIAEPTKEELVCNTANDVAVMRMDDITSELSGLNDIPRIVERVLEGDDYFKLLPLVASEETEQESAFIQVNLTAAQAVDRFFEAL</sequence>
<organism evidence="1">
    <name type="scientific">Salmonella enterica subsp. enterica serovar Chester</name>
    <dbReference type="NCBI Taxonomy" id="149386"/>
    <lineage>
        <taxon>Bacteria</taxon>
        <taxon>Pseudomonadati</taxon>
        <taxon>Pseudomonadota</taxon>
        <taxon>Gammaproteobacteria</taxon>
        <taxon>Enterobacterales</taxon>
        <taxon>Enterobacteriaceae</taxon>
        <taxon>Salmonella</taxon>
    </lineage>
</organism>
<dbReference type="EMBL" id="AAMIYH010000015">
    <property type="protein sequence ID" value="EDH8303004.1"/>
    <property type="molecule type" value="Genomic_DNA"/>
</dbReference>
<evidence type="ECO:0000313" key="1">
    <source>
        <dbReference type="EMBL" id="EDH8303004.1"/>
    </source>
</evidence>